<dbReference type="AlphaFoldDB" id="I4Y6M2"/>
<dbReference type="GO" id="GO:0007034">
    <property type="term" value="P:vacuolar transport"/>
    <property type="evidence" value="ECO:0007669"/>
    <property type="project" value="InterPro"/>
</dbReference>
<evidence type="ECO:0000313" key="2">
    <source>
        <dbReference type="EMBL" id="EIM19614.1"/>
    </source>
</evidence>
<dbReference type="Gene3D" id="6.10.140.1230">
    <property type="match status" value="1"/>
</dbReference>
<dbReference type="GeneID" id="18470907"/>
<gene>
    <name evidence="2" type="ORF">WALSEDRAFT_22011</name>
</gene>
<dbReference type="InterPro" id="IPR005024">
    <property type="entry name" value="Snf7_fam"/>
</dbReference>
<dbReference type="Proteomes" id="UP000005242">
    <property type="component" value="Unassembled WGS sequence"/>
</dbReference>
<protein>
    <submittedName>
        <fullName evidence="2">Putative vacuolar protein-sorting-associated protein</fullName>
    </submittedName>
</protein>
<dbReference type="RefSeq" id="XP_006960277.1">
    <property type="nucleotide sequence ID" value="XM_006960215.1"/>
</dbReference>
<dbReference type="InParanoid" id="I4Y6M2"/>
<evidence type="ECO:0000313" key="3">
    <source>
        <dbReference type="Proteomes" id="UP000005242"/>
    </source>
</evidence>
<reference evidence="2 3" key="1">
    <citation type="journal article" date="2012" name="Fungal Genet. Biol.">
        <title>The genome of the xerotolerant mold Wallemia sebi reveals adaptations to osmotic stress and suggests cryptic sexual reproduction.</title>
        <authorList>
            <person name="Padamsee M."/>
            <person name="Kumar T.K.A."/>
            <person name="Riley R."/>
            <person name="Binder M."/>
            <person name="Boyd A."/>
            <person name="Calvo A.M."/>
            <person name="Furukawa K."/>
            <person name="Hesse C."/>
            <person name="Hohmann S."/>
            <person name="James T.Y."/>
            <person name="LaButti K."/>
            <person name="Lapidus A."/>
            <person name="Lindquist E."/>
            <person name="Lucas S."/>
            <person name="Miller K."/>
            <person name="Shantappa S."/>
            <person name="Grigoriev I.V."/>
            <person name="Hibbett D.S."/>
            <person name="McLaughlin D.J."/>
            <person name="Spatafora J.W."/>
            <person name="Aime M.C."/>
        </authorList>
    </citation>
    <scope>NUCLEOTIDE SEQUENCE [LARGE SCALE GENOMIC DNA]</scope>
    <source>
        <strain evidence="3">ATCC MYA-4683 / CBS 633.66</strain>
    </source>
</reference>
<dbReference type="OrthoDB" id="10266568at2759"/>
<feature type="compositionally biased region" description="Basic and acidic residues" evidence="1">
    <location>
        <begin position="23"/>
        <end position="35"/>
    </location>
</feature>
<dbReference type="STRING" id="671144.I4Y6M2"/>
<dbReference type="Pfam" id="PF03357">
    <property type="entry name" value="Snf7"/>
    <property type="match status" value="1"/>
</dbReference>
<dbReference type="KEGG" id="wse:WALSEDRAFT_22011"/>
<dbReference type="OMA" id="QQITMVM"/>
<name>I4Y6M2_WALMC</name>
<dbReference type="PANTHER" id="PTHR10476">
    <property type="entry name" value="CHARGED MULTIVESICULAR BODY PROTEIN"/>
    <property type="match status" value="1"/>
</dbReference>
<dbReference type="HOGENOM" id="CLU_080826_0_0_1"/>
<proteinExistence type="predicted"/>
<dbReference type="FunCoup" id="I4Y6M2">
    <property type="interactions" value="386"/>
</dbReference>
<evidence type="ECO:0000256" key="1">
    <source>
        <dbReference type="SAM" id="MobiDB-lite"/>
    </source>
</evidence>
<accession>I4Y6M2</accession>
<keyword evidence="3" id="KW-1185">Reference proteome</keyword>
<dbReference type="eggNOG" id="KOG3232">
    <property type="taxonomic scope" value="Eukaryota"/>
</dbReference>
<feature type="region of interest" description="Disordered" evidence="1">
    <location>
        <begin position="21"/>
        <end position="41"/>
    </location>
</feature>
<dbReference type="EMBL" id="JH668247">
    <property type="protein sequence ID" value="EIM19614.1"/>
    <property type="molecule type" value="Genomic_DNA"/>
</dbReference>
<organism evidence="2 3">
    <name type="scientific">Wallemia mellicola (strain ATCC MYA-4683 / CBS 633.66)</name>
    <name type="common">Wallemia sebi (CBS 633.66)</name>
    <dbReference type="NCBI Taxonomy" id="671144"/>
    <lineage>
        <taxon>Eukaryota</taxon>
        <taxon>Fungi</taxon>
        <taxon>Dikarya</taxon>
        <taxon>Basidiomycota</taxon>
        <taxon>Wallemiomycotina</taxon>
        <taxon>Wallemiomycetes</taxon>
        <taxon>Wallemiales</taxon>
        <taxon>Wallemiaceae</taxon>
        <taxon>Wallemia</taxon>
    </lineage>
</organism>
<sequence>MSSLEKTLFQLKFTSKQLVRQSKKAEKDENTEKTKLKSALSKGNQDTARIYASNAIRKKSEALNLLRLSSRVDSVASRVETAVTMKTVSSSMKSVVSGMDKAMNTMNLDMMSAIMDKFEVQFSDLDSHTQYMEGTMHNAAEAQSTPPEAVDSLLQQVADEAGLELSQKIGAQNVDNVPELDNTNENKERNEDALMQRLKALRPAA</sequence>